<reference evidence="2" key="1">
    <citation type="submission" date="2021-05" db="EMBL/GenBank/DDBJ databases">
        <authorList>
            <person name="Alioto T."/>
            <person name="Alioto T."/>
            <person name="Gomez Garrido J."/>
        </authorList>
    </citation>
    <scope>NUCLEOTIDE SEQUENCE</scope>
</reference>
<keyword evidence="1" id="KW-0732">Signal</keyword>
<sequence length="105" mass="11805">MCQSPLYCRVLLVLLELDILFSSGDVGEEGVGFKQLPTMFIEDRRLIGLIIEGVDTLLVALPSGECLEIRDIDWVDIDYRGYTASGAARDINRLDKYNKRALVHC</sequence>
<organism evidence="2">
    <name type="scientific">Cacopsylla melanoneura</name>
    <dbReference type="NCBI Taxonomy" id="428564"/>
    <lineage>
        <taxon>Eukaryota</taxon>
        <taxon>Metazoa</taxon>
        <taxon>Ecdysozoa</taxon>
        <taxon>Arthropoda</taxon>
        <taxon>Hexapoda</taxon>
        <taxon>Insecta</taxon>
        <taxon>Pterygota</taxon>
        <taxon>Neoptera</taxon>
        <taxon>Paraneoptera</taxon>
        <taxon>Hemiptera</taxon>
        <taxon>Sternorrhyncha</taxon>
        <taxon>Psylloidea</taxon>
        <taxon>Psyllidae</taxon>
        <taxon>Psyllinae</taxon>
        <taxon>Cacopsylla</taxon>
    </lineage>
</organism>
<dbReference type="AlphaFoldDB" id="A0A8D9C068"/>
<evidence type="ECO:0000313" key="2">
    <source>
        <dbReference type="EMBL" id="CAG6792235.1"/>
    </source>
</evidence>
<dbReference type="EMBL" id="HBUF01680475">
    <property type="protein sequence ID" value="CAG6792235.1"/>
    <property type="molecule type" value="Transcribed_RNA"/>
</dbReference>
<feature type="signal peptide" evidence="1">
    <location>
        <begin position="1"/>
        <end position="24"/>
    </location>
</feature>
<evidence type="ECO:0000256" key="1">
    <source>
        <dbReference type="SAM" id="SignalP"/>
    </source>
</evidence>
<feature type="chain" id="PRO_5034737706" evidence="1">
    <location>
        <begin position="25"/>
        <end position="105"/>
    </location>
</feature>
<protein>
    <submittedName>
        <fullName evidence="2">Uncharacterized protein</fullName>
    </submittedName>
</protein>
<proteinExistence type="predicted"/>
<accession>A0A8D9C068</accession>
<name>A0A8D9C068_9HEMI</name>